<name>A0ACD1GVA0_9EURO</name>
<gene>
    <name evidence="1" type="ORF">BO66DRAFT_215178</name>
</gene>
<organism evidence="1 2">
    <name type="scientific">Aspergillus aculeatinus CBS 121060</name>
    <dbReference type="NCBI Taxonomy" id="1448322"/>
    <lineage>
        <taxon>Eukaryota</taxon>
        <taxon>Fungi</taxon>
        <taxon>Dikarya</taxon>
        <taxon>Ascomycota</taxon>
        <taxon>Pezizomycotina</taxon>
        <taxon>Eurotiomycetes</taxon>
        <taxon>Eurotiomycetidae</taxon>
        <taxon>Eurotiales</taxon>
        <taxon>Aspergillaceae</taxon>
        <taxon>Aspergillus</taxon>
        <taxon>Aspergillus subgen. Circumdati</taxon>
    </lineage>
</organism>
<accession>A0ACD1GVA0</accession>
<reference evidence="1" key="1">
    <citation type="submission" date="2018-02" db="EMBL/GenBank/DDBJ databases">
        <title>The genomes of Aspergillus section Nigri reveals drivers in fungal speciation.</title>
        <authorList>
            <consortium name="DOE Joint Genome Institute"/>
            <person name="Vesth T.C."/>
            <person name="Nybo J."/>
            <person name="Theobald S."/>
            <person name="Brandl J."/>
            <person name="Frisvad J.C."/>
            <person name="Nielsen K.F."/>
            <person name="Lyhne E.K."/>
            <person name="Kogle M.E."/>
            <person name="Kuo A."/>
            <person name="Riley R."/>
            <person name="Clum A."/>
            <person name="Nolan M."/>
            <person name="Lipzen A."/>
            <person name="Salamov A."/>
            <person name="Henrissat B."/>
            <person name="Wiebenga A."/>
            <person name="De vries R.P."/>
            <person name="Grigoriev I.V."/>
            <person name="Mortensen U.H."/>
            <person name="Andersen M.R."/>
            <person name="Baker S.E."/>
        </authorList>
    </citation>
    <scope>NUCLEOTIDE SEQUENCE</scope>
    <source>
        <strain evidence="1">CBS 121060</strain>
    </source>
</reference>
<proteinExistence type="predicted"/>
<keyword evidence="2" id="KW-1185">Reference proteome</keyword>
<sequence>MRKAMSQSRVPPAGDRGVEKRTRRGRERPHSLPASPLFWRLHPRSTCRPTGVFSFCWRAWGLILDMRLKPGICTRVCTENAHQSQSSVDPVGRGGSWKPDRSRCGVMGDAAYRLDGGDGGGTHLHMSPHTDLEWEAHRNSPIQPIRGYVC</sequence>
<dbReference type="Proteomes" id="UP000249661">
    <property type="component" value="Unassembled WGS sequence"/>
</dbReference>
<dbReference type="EMBL" id="KZ824998">
    <property type="protein sequence ID" value="RAH65245.1"/>
    <property type="molecule type" value="Genomic_DNA"/>
</dbReference>
<protein>
    <submittedName>
        <fullName evidence="1">Uncharacterized protein</fullName>
    </submittedName>
</protein>
<evidence type="ECO:0000313" key="1">
    <source>
        <dbReference type="EMBL" id="RAH65245.1"/>
    </source>
</evidence>
<evidence type="ECO:0000313" key="2">
    <source>
        <dbReference type="Proteomes" id="UP000249661"/>
    </source>
</evidence>